<evidence type="ECO:0000313" key="1">
    <source>
        <dbReference type="EMBL" id="SIR71844.1"/>
    </source>
</evidence>
<dbReference type="NCBIfam" id="NF033894">
    <property type="entry name" value="Eex_IncN"/>
    <property type="match status" value="1"/>
</dbReference>
<dbReference type="AlphaFoldDB" id="A0A1N7D7W7"/>
<dbReference type="STRING" id="34061.B0189_00580"/>
<name>A0A1N7D7W7_9GAMM</name>
<keyword evidence="2" id="KW-1185">Reference proteome</keyword>
<sequence length="72" mass="7782">MNKIISISVLAAVLLTGCSKTYSVDELVKDRSKRAKVLQKCSTGTYKPDSKNCQNAAEAELKSAFNSINSVN</sequence>
<dbReference type="RefSeq" id="WP_076554189.1">
    <property type="nucleotide sequence ID" value="NZ_FTNU01000001.1"/>
</dbReference>
<gene>
    <name evidence="1" type="ORF">SAMN02745664_10157</name>
</gene>
<dbReference type="InterPro" id="IPR047937">
    <property type="entry name" value="Eex_IncN-like"/>
</dbReference>
<dbReference type="Proteomes" id="UP000187495">
    <property type="component" value="Unassembled WGS sequence"/>
</dbReference>
<evidence type="ECO:0008006" key="3">
    <source>
        <dbReference type="Google" id="ProtNLM"/>
    </source>
</evidence>
<evidence type="ECO:0000313" key="2">
    <source>
        <dbReference type="Proteomes" id="UP000187495"/>
    </source>
</evidence>
<reference evidence="2" key="1">
    <citation type="submission" date="2017-01" db="EMBL/GenBank/DDBJ databases">
        <authorList>
            <person name="Varghese N."/>
            <person name="Submissions S."/>
        </authorList>
    </citation>
    <scope>NUCLEOTIDE SEQUENCE [LARGE SCALE GENOMIC DNA]</scope>
    <source>
        <strain evidence="2">DSM 21768</strain>
    </source>
</reference>
<dbReference type="EMBL" id="FTNU01000001">
    <property type="protein sequence ID" value="SIR71844.1"/>
    <property type="molecule type" value="Genomic_DNA"/>
</dbReference>
<accession>A0A1N7D7W7</accession>
<protein>
    <recommendedName>
        <fullName evidence="3">Entry exclusion lipoprotein TrbK</fullName>
    </recommendedName>
</protein>
<organism evidence="1 2">
    <name type="scientific">Moraxella cuniculi DSM 21768</name>
    <dbReference type="NCBI Taxonomy" id="1122245"/>
    <lineage>
        <taxon>Bacteria</taxon>
        <taxon>Pseudomonadati</taxon>
        <taxon>Pseudomonadota</taxon>
        <taxon>Gammaproteobacteria</taxon>
        <taxon>Moraxellales</taxon>
        <taxon>Moraxellaceae</taxon>
        <taxon>Moraxella</taxon>
    </lineage>
</organism>
<proteinExistence type="predicted"/>
<dbReference type="PROSITE" id="PS51257">
    <property type="entry name" value="PROKAR_LIPOPROTEIN"/>
    <property type="match status" value="1"/>
</dbReference>